<dbReference type="Proteomes" id="UP001207468">
    <property type="component" value="Unassembled WGS sequence"/>
</dbReference>
<protein>
    <submittedName>
        <fullName evidence="1">Uncharacterized protein</fullName>
    </submittedName>
</protein>
<reference evidence="1" key="1">
    <citation type="submission" date="2021-03" db="EMBL/GenBank/DDBJ databases">
        <title>Evolutionary priming and transition to the ectomycorrhizal habit in an iconic lineage of mushroom-forming fungi: is preadaptation a requirement?</title>
        <authorList>
            <consortium name="DOE Joint Genome Institute"/>
            <person name="Looney B.P."/>
            <person name="Miyauchi S."/>
            <person name="Morin E."/>
            <person name="Drula E."/>
            <person name="Courty P.E."/>
            <person name="Chicoki N."/>
            <person name="Fauchery L."/>
            <person name="Kohler A."/>
            <person name="Kuo A."/>
            <person name="LaButti K."/>
            <person name="Pangilinan J."/>
            <person name="Lipzen A."/>
            <person name="Riley R."/>
            <person name="Andreopoulos W."/>
            <person name="He G."/>
            <person name="Johnson J."/>
            <person name="Barry K.W."/>
            <person name="Grigoriev I.V."/>
            <person name="Nagy L."/>
            <person name="Hibbett D."/>
            <person name="Henrissat B."/>
            <person name="Matheny P.B."/>
            <person name="Labbe J."/>
            <person name="Martin A.F."/>
        </authorList>
    </citation>
    <scope>NUCLEOTIDE SEQUENCE</scope>
    <source>
        <strain evidence="1">BPL698</strain>
    </source>
</reference>
<organism evidence="1 2">
    <name type="scientific">Russula earlei</name>
    <dbReference type="NCBI Taxonomy" id="71964"/>
    <lineage>
        <taxon>Eukaryota</taxon>
        <taxon>Fungi</taxon>
        <taxon>Dikarya</taxon>
        <taxon>Basidiomycota</taxon>
        <taxon>Agaricomycotina</taxon>
        <taxon>Agaricomycetes</taxon>
        <taxon>Russulales</taxon>
        <taxon>Russulaceae</taxon>
        <taxon>Russula</taxon>
    </lineage>
</organism>
<gene>
    <name evidence="1" type="ORF">F5148DRAFT_1274448</name>
</gene>
<accession>A0ACC0UHK1</accession>
<evidence type="ECO:0000313" key="2">
    <source>
        <dbReference type="Proteomes" id="UP001207468"/>
    </source>
</evidence>
<dbReference type="EMBL" id="JAGFNK010000027">
    <property type="protein sequence ID" value="KAI9511123.1"/>
    <property type="molecule type" value="Genomic_DNA"/>
</dbReference>
<proteinExistence type="predicted"/>
<name>A0ACC0UHK1_9AGAM</name>
<sequence>MTAAFFYGTLMHPKILKRVLHNDGSHLKICAAILTGYTRHKIKMADYPAILPYERSKTTLLGRELTAEERSVRGTLVAGLTARDVMYLDVFEGDEYVRSQVTVHPLGPYTPIPTDAAATSEVVEDSLIPIALPPLPSAGELAQTVPAQTYVWCLENTCLEEELWSFDEFVRKNAWKWIDEGAEDNEDIRVVDKCGRARMKAGVTHSGDDGGRHGRPR</sequence>
<keyword evidence="2" id="KW-1185">Reference proteome</keyword>
<comment type="caution">
    <text evidence="1">The sequence shown here is derived from an EMBL/GenBank/DDBJ whole genome shotgun (WGS) entry which is preliminary data.</text>
</comment>
<evidence type="ECO:0000313" key="1">
    <source>
        <dbReference type="EMBL" id="KAI9511123.1"/>
    </source>
</evidence>